<name>A0A918DIR0_9ACTN</name>
<feature type="region of interest" description="Disordered" evidence="1">
    <location>
        <begin position="57"/>
        <end position="76"/>
    </location>
</feature>
<proteinExistence type="predicted"/>
<comment type="caution">
    <text evidence="2">The sequence shown here is derived from an EMBL/GenBank/DDBJ whole genome shotgun (WGS) entry which is preliminary data.</text>
</comment>
<gene>
    <name evidence="2" type="ORF">GCM10012289_28970</name>
</gene>
<accession>A0A918DIR0</accession>
<evidence type="ECO:0000256" key="1">
    <source>
        <dbReference type="SAM" id="MobiDB-lite"/>
    </source>
</evidence>
<dbReference type="Proteomes" id="UP000646523">
    <property type="component" value="Unassembled WGS sequence"/>
</dbReference>
<dbReference type="AlphaFoldDB" id="A0A918DIR0"/>
<sequence length="122" mass="12606">MAVVGAVRNVSVGRLHSTSNVPLAVSGTTIGTVIEVVLNGPPVQVKLTLSVLSAARAGDGRARNEPARTASRLAKADAHPRVARGFGTVHLPTEADLTERTDFQPWVTVGWSSLENGGKSGG</sequence>
<dbReference type="EMBL" id="BMNH01000007">
    <property type="protein sequence ID" value="GGO68980.1"/>
    <property type="molecule type" value="Genomic_DNA"/>
</dbReference>
<organism evidence="2 3">
    <name type="scientific">Nonomuraea cavernae</name>
    <dbReference type="NCBI Taxonomy" id="2045107"/>
    <lineage>
        <taxon>Bacteria</taxon>
        <taxon>Bacillati</taxon>
        <taxon>Actinomycetota</taxon>
        <taxon>Actinomycetes</taxon>
        <taxon>Streptosporangiales</taxon>
        <taxon>Streptosporangiaceae</taxon>
        <taxon>Nonomuraea</taxon>
    </lineage>
</organism>
<evidence type="ECO:0000313" key="3">
    <source>
        <dbReference type="Proteomes" id="UP000646523"/>
    </source>
</evidence>
<reference evidence="2" key="1">
    <citation type="journal article" date="2014" name="Int. J. Syst. Evol. Microbiol.">
        <title>Complete genome sequence of Corynebacterium casei LMG S-19264T (=DSM 44701T), isolated from a smear-ripened cheese.</title>
        <authorList>
            <consortium name="US DOE Joint Genome Institute (JGI-PGF)"/>
            <person name="Walter F."/>
            <person name="Albersmeier A."/>
            <person name="Kalinowski J."/>
            <person name="Ruckert C."/>
        </authorList>
    </citation>
    <scope>NUCLEOTIDE SEQUENCE</scope>
    <source>
        <strain evidence="2">CGMCC 4.7368</strain>
    </source>
</reference>
<keyword evidence="3" id="KW-1185">Reference proteome</keyword>
<evidence type="ECO:0000313" key="2">
    <source>
        <dbReference type="EMBL" id="GGO68980.1"/>
    </source>
</evidence>
<reference evidence="2" key="2">
    <citation type="submission" date="2020-09" db="EMBL/GenBank/DDBJ databases">
        <authorList>
            <person name="Sun Q."/>
            <person name="Zhou Y."/>
        </authorList>
    </citation>
    <scope>NUCLEOTIDE SEQUENCE</scope>
    <source>
        <strain evidence="2">CGMCC 4.7368</strain>
    </source>
</reference>
<protein>
    <submittedName>
        <fullName evidence="2">Uncharacterized protein</fullName>
    </submittedName>
</protein>